<dbReference type="Pfam" id="PF18299">
    <property type="entry name" value="R2K_2"/>
    <property type="match status" value="1"/>
</dbReference>
<protein>
    <recommendedName>
        <fullName evidence="1">ATP-grasp domain-containing protein</fullName>
    </recommendedName>
</protein>
<gene>
    <name evidence="2" type="ORF">C8263_18120</name>
</gene>
<comment type="caution">
    <text evidence="2">The sequence shown here is derived from an EMBL/GenBank/DDBJ whole genome shotgun (WGS) entry which is preliminary data.</text>
</comment>
<sequence>MTAERARGHTSHQGDSVQLIVSQRYSDDARLLSEAARLQGWRVHRAQGSTLPADVLQLPSRVYAEGFLVEHFAAQAGLKLLRPADDALATLEPAFLSREVLFCTVQDFQAPWDARFIKPADQKLFPAAVYPPGAAIPGWETLDPSDPLLISMPVTLVREYRFFVLDAQVQTGSLYWDGGQVPKVPSGYEGADDPFWEAAWSFAQQVCSCTAGLGPSYVIDVGQLRGGAWAVIEFNPTWASGLYGSSPDQVLSCLTASQRPEAETGRAGSEALA</sequence>
<organism evidence="2 3">
    <name type="scientific">Deinococcus arcticus</name>
    <dbReference type="NCBI Taxonomy" id="2136176"/>
    <lineage>
        <taxon>Bacteria</taxon>
        <taxon>Thermotogati</taxon>
        <taxon>Deinococcota</taxon>
        <taxon>Deinococci</taxon>
        <taxon>Deinococcales</taxon>
        <taxon>Deinococcaceae</taxon>
        <taxon>Deinococcus</taxon>
    </lineage>
</organism>
<accession>A0A2T3W3B3</accession>
<evidence type="ECO:0000259" key="1">
    <source>
        <dbReference type="Pfam" id="PF18299"/>
    </source>
</evidence>
<feature type="domain" description="ATP-grasp" evidence="1">
    <location>
        <begin position="95"/>
        <end position="252"/>
    </location>
</feature>
<keyword evidence="3" id="KW-1185">Reference proteome</keyword>
<evidence type="ECO:0000313" key="2">
    <source>
        <dbReference type="EMBL" id="PTA66391.1"/>
    </source>
</evidence>
<name>A0A2T3W3B3_9DEIO</name>
<dbReference type="InterPro" id="IPR041261">
    <property type="entry name" value="R2K_2"/>
</dbReference>
<reference evidence="2 3" key="1">
    <citation type="submission" date="2018-03" db="EMBL/GenBank/DDBJ databases">
        <title>Draft genome of Deinococcus sp. OD32.</title>
        <authorList>
            <person name="Wang X.-P."/>
            <person name="Du Z.-J."/>
        </authorList>
    </citation>
    <scope>NUCLEOTIDE SEQUENCE [LARGE SCALE GENOMIC DNA]</scope>
    <source>
        <strain evidence="2 3">OD32</strain>
    </source>
</reference>
<evidence type="ECO:0000313" key="3">
    <source>
        <dbReference type="Proteomes" id="UP000240317"/>
    </source>
</evidence>
<dbReference type="EMBL" id="PYSV01000035">
    <property type="protein sequence ID" value="PTA66391.1"/>
    <property type="molecule type" value="Genomic_DNA"/>
</dbReference>
<dbReference type="AlphaFoldDB" id="A0A2T3W3B3"/>
<dbReference type="Proteomes" id="UP000240317">
    <property type="component" value="Unassembled WGS sequence"/>
</dbReference>
<proteinExistence type="predicted"/>